<name>A0A8D8BH58_CULPI</name>
<accession>A0A8D8BH58</accession>
<protein>
    <submittedName>
        <fullName evidence="1">(northern house mosquito) hypothetical protein</fullName>
    </submittedName>
</protein>
<dbReference type="AlphaFoldDB" id="A0A8D8BH58"/>
<proteinExistence type="predicted"/>
<organism evidence="1">
    <name type="scientific">Culex pipiens</name>
    <name type="common">House mosquito</name>
    <dbReference type="NCBI Taxonomy" id="7175"/>
    <lineage>
        <taxon>Eukaryota</taxon>
        <taxon>Metazoa</taxon>
        <taxon>Ecdysozoa</taxon>
        <taxon>Arthropoda</taxon>
        <taxon>Hexapoda</taxon>
        <taxon>Insecta</taxon>
        <taxon>Pterygota</taxon>
        <taxon>Neoptera</taxon>
        <taxon>Endopterygota</taxon>
        <taxon>Diptera</taxon>
        <taxon>Nematocera</taxon>
        <taxon>Culicoidea</taxon>
        <taxon>Culicidae</taxon>
        <taxon>Culicinae</taxon>
        <taxon>Culicini</taxon>
        <taxon>Culex</taxon>
        <taxon>Culex</taxon>
    </lineage>
</organism>
<dbReference type="EMBL" id="HBUE01076193">
    <property type="protein sequence ID" value="CAG6475148.1"/>
    <property type="molecule type" value="Transcribed_RNA"/>
</dbReference>
<reference evidence="1" key="1">
    <citation type="submission" date="2021-05" db="EMBL/GenBank/DDBJ databases">
        <authorList>
            <person name="Alioto T."/>
            <person name="Alioto T."/>
            <person name="Gomez Garrido J."/>
        </authorList>
    </citation>
    <scope>NUCLEOTIDE SEQUENCE</scope>
</reference>
<sequence>MVRIFRLATLFQWKSMSSYTLGLPKDWCIMPSTMCTWSFPTLLERILRDCTGVATWLEMSRSTLQRPTLSQHTPGWYSHVTMNRRTKLLLTFKSDTEHNTTPCPTCLSRRS</sequence>
<evidence type="ECO:0000313" key="1">
    <source>
        <dbReference type="EMBL" id="CAG6475148.1"/>
    </source>
</evidence>